<comment type="caution">
    <text evidence="6">The sequence shown here is derived from an EMBL/GenBank/DDBJ whole genome shotgun (WGS) entry which is preliminary data.</text>
</comment>
<dbReference type="GO" id="GO:0006893">
    <property type="term" value="P:Golgi to plasma membrane transport"/>
    <property type="evidence" value="ECO:0007669"/>
    <property type="project" value="TreeGrafter"/>
</dbReference>
<proteinExistence type="inferred from homology"/>
<feature type="region of interest" description="Disordered" evidence="4">
    <location>
        <begin position="709"/>
        <end position="733"/>
    </location>
</feature>
<dbReference type="InterPro" id="IPR015943">
    <property type="entry name" value="WD40/YVTN_repeat-like_dom_sf"/>
</dbReference>
<name>A0A2N5SP81_9BASI</name>
<dbReference type="STRING" id="200324.A0A2N5SP81"/>
<evidence type="ECO:0000256" key="2">
    <source>
        <dbReference type="ARBA" id="ARBA00022483"/>
    </source>
</evidence>
<dbReference type="SUPFAM" id="SSF50978">
    <property type="entry name" value="WD40 repeat-like"/>
    <property type="match status" value="1"/>
</dbReference>
<feature type="domain" description="Lethal giant larvae (Lgl)-like C-terminal" evidence="5">
    <location>
        <begin position="809"/>
        <end position="896"/>
    </location>
</feature>
<reference evidence="9 10" key="1">
    <citation type="submission" date="2017-11" db="EMBL/GenBank/DDBJ databases">
        <title>De novo assembly and phasing of dikaryotic genomes from two isolates of Puccinia coronata f. sp. avenae, the causal agent of oat crown rust.</title>
        <authorList>
            <person name="Miller M.E."/>
            <person name="Zhang Y."/>
            <person name="Omidvar V."/>
            <person name="Sperschneider J."/>
            <person name="Schwessinger B."/>
            <person name="Raley C."/>
            <person name="Palmer J.M."/>
            <person name="Garnica D."/>
            <person name="Upadhyaya N."/>
            <person name="Rathjen J."/>
            <person name="Taylor J.M."/>
            <person name="Park R.F."/>
            <person name="Dodds P.N."/>
            <person name="Hirsch C.D."/>
            <person name="Kianian S.F."/>
            <person name="Figueroa M."/>
        </authorList>
    </citation>
    <scope>NUCLEOTIDE SEQUENCE [LARGE SCALE GENOMIC DNA]</scope>
    <source>
        <strain evidence="6">12NC29</strain>
        <strain evidence="7">12SD80</strain>
    </source>
</reference>
<gene>
    <name evidence="8" type="ORF">PCANC_01503</name>
    <name evidence="6" type="ORF">PCANC_13072</name>
    <name evidence="7" type="ORF">PCASD_00526</name>
</gene>
<dbReference type="Proteomes" id="UP000235392">
    <property type="component" value="Unassembled WGS sequence"/>
</dbReference>
<dbReference type="GO" id="GO:0045159">
    <property type="term" value="F:myosin II binding"/>
    <property type="evidence" value="ECO:0007669"/>
    <property type="project" value="TreeGrafter"/>
</dbReference>
<dbReference type="EMBL" id="PGCI01000004">
    <property type="protein sequence ID" value="PLW51742.1"/>
    <property type="molecule type" value="Genomic_DNA"/>
</dbReference>
<dbReference type="GO" id="GO:0005886">
    <property type="term" value="C:plasma membrane"/>
    <property type="evidence" value="ECO:0007669"/>
    <property type="project" value="TreeGrafter"/>
</dbReference>
<dbReference type="Pfam" id="PF08596">
    <property type="entry name" value="Lgl_C"/>
    <property type="match status" value="2"/>
</dbReference>
<dbReference type="PANTHER" id="PTHR10241:SF25">
    <property type="entry name" value="TOMOSYN, ISOFORM C"/>
    <property type="match status" value="1"/>
</dbReference>
<evidence type="ECO:0000256" key="4">
    <source>
        <dbReference type="SAM" id="MobiDB-lite"/>
    </source>
</evidence>
<dbReference type="EMBL" id="PGCJ01000019">
    <property type="protein sequence ID" value="PLW56543.1"/>
    <property type="molecule type" value="Genomic_DNA"/>
</dbReference>
<dbReference type="GO" id="GO:0006887">
    <property type="term" value="P:exocytosis"/>
    <property type="evidence" value="ECO:0007669"/>
    <property type="project" value="UniProtKB-KW"/>
</dbReference>
<dbReference type="AlphaFoldDB" id="A0A2N5SP81"/>
<sequence>MSFFKLQPNKKQQELIENTCKHADWSSQFYNHHTQDLFSPRKALRIGITGTVTALAYDPVQSFLAVGTSDGHLHLYGSPAVASVSWQNQPAHSIKFLAFKSGSPLICAIDVKNDLTIYNLSKVQDGRPLREFTHSVRSTVTCFDVSPAHSHMFLGLEDGTVDCFDLDRGIVSPYRIRNLWFQQEALYRRSGAPGAPSHRHIPMCTDIKIHPNDLNLILVAHEGGISLYNLKQEHTVRTFELIIPPGAIGANSNTNHPSVFEERRPKVNCVCFRPDGLMLAAGYSDGCLAFWSIYDGEAPVLVRTIDRENVFTFDWQDTPDIGASNVESSLNSTNREPIFRLAWSHCPPAVENDQSNQLDMSKDGTKLVILGGLLANDPIGVHVLHYPKYHLNNKTTTELDDDTRTALKDSVSSVGHSVYLTHEIPEDFLLIPRKSPYFDGAEDPLAILISSTCNQKQDWLHVNGKDNSQFSSRTIQGYTFPPTSNKEPQEYLLPASFDWIGSKCVLTSKLFDLSEVAYQFLRSSNANISTQIENSHPISLPLRGGEAKSSALISASLQDDYQQTSRVISEFSSQHRILITIHMDYKIRFWDFSPALLLPKPRTSSGFDSLQEPDDTVPYDFDLKTEFPRRLEHLTVDMTSLFHPPSADKLDLKMAPPVELQLNQESLDLLIIFANQDSLLYTFHHQTATSKEIVYPSLSELSLSLSLSPQLMKPSTPRTDRKQDNQPDNLTESLDTTCKRTLQLLQLGGKPSKSSDTSDDMVASAISLEFSVDSIGFSPTASIKITGSELSNMCTSGDQAKAHGGVLYALTDIGFLAIAHRQEEWIKIVDLRKSKLLFNDVIRNESKSKGKTKENPICCIHWTIARAETDSATLPRLIVGYANGLFNVINLIPSDMASIDNWNAVTKNTDSFKCDPDHKSSTSNHPIAVFVFDSDGKPLLANLTNLRNALSQETRSKAVFEDDPAPSPTPSLHSVSIIVFSHSVAAKINLNGPQLLCRADLSSEPIVQASTISYQGSCALLLIDQTSSCQILSLPKLELICRTCLPTPLGAGRMKNHSIDGSADVLEQSSKSIAELTTLFFGRDLMYSPDLKLYNPNAAVPEVPRPYSSILSSMASNLTLNISSWFNQGSSAQPSEASRVTGAELDGILAGPLRPEGKKMMPQPPRDNRQRSKSFILHKSARDRSHASKESSSSKDRLSRGGSGGPTGAKNQLNQNIDGLDERADRLRMLNERFDDVAEASNDMLNQAKRIAQQQAAKSTFSTGISSVKSLFK</sequence>
<dbReference type="InterPro" id="IPR036322">
    <property type="entry name" value="WD40_repeat_dom_sf"/>
</dbReference>
<keyword evidence="2" id="KW-0268">Exocytosis</keyword>
<keyword evidence="9" id="KW-1185">Reference proteome</keyword>
<dbReference type="InterPro" id="IPR013905">
    <property type="entry name" value="Lgl_C_dom"/>
</dbReference>
<protein>
    <recommendedName>
        <fullName evidence="5">Lethal giant larvae (Lgl)-like C-terminal domain-containing protein</fullName>
    </recommendedName>
</protein>
<dbReference type="GO" id="GO:0005737">
    <property type="term" value="C:cytoplasm"/>
    <property type="evidence" value="ECO:0007669"/>
    <property type="project" value="TreeGrafter"/>
</dbReference>
<keyword evidence="3" id="KW-0853">WD repeat</keyword>
<evidence type="ECO:0000313" key="6">
    <source>
        <dbReference type="EMBL" id="PLW15057.1"/>
    </source>
</evidence>
<dbReference type="Proteomes" id="UP000235388">
    <property type="component" value="Unassembled WGS sequence"/>
</dbReference>
<dbReference type="OrthoDB" id="19944at2759"/>
<organism evidence="6 9">
    <name type="scientific">Puccinia coronata f. sp. avenae</name>
    <dbReference type="NCBI Taxonomy" id="200324"/>
    <lineage>
        <taxon>Eukaryota</taxon>
        <taxon>Fungi</taxon>
        <taxon>Dikarya</taxon>
        <taxon>Basidiomycota</taxon>
        <taxon>Pucciniomycotina</taxon>
        <taxon>Pucciniomycetes</taxon>
        <taxon>Pucciniales</taxon>
        <taxon>Pucciniaceae</taxon>
        <taxon>Puccinia</taxon>
    </lineage>
</organism>
<feature type="domain" description="Lethal giant larvae (Lgl)-like C-terminal" evidence="5">
    <location>
        <begin position="1011"/>
        <end position="1157"/>
    </location>
</feature>
<feature type="compositionally biased region" description="Basic and acidic residues" evidence="4">
    <location>
        <begin position="1180"/>
        <end position="1199"/>
    </location>
</feature>
<feature type="region of interest" description="Disordered" evidence="4">
    <location>
        <begin position="1149"/>
        <end position="1217"/>
    </location>
</feature>
<evidence type="ECO:0000256" key="1">
    <source>
        <dbReference type="ARBA" id="ARBA00008070"/>
    </source>
</evidence>
<dbReference type="EMBL" id="PGCJ01000905">
    <property type="protein sequence ID" value="PLW15057.1"/>
    <property type="molecule type" value="Genomic_DNA"/>
</dbReference>
<dbReference type="InterPro" id="IPR001680">
    <property type="entry name" value="WD40_rpt"/>
</dbReference>
<dbReference type="Pfam" id="PF00400">
    <property type="entry name" value="WD40"/>
    <property type="match status" value="2"/>
</dbReference>
<evidence type="ECO:0000313" key="10">
    <source>
        <dbReference type="Proteomes" id="UP000235392"/>
    </source>
</evidence>
<accession>A0A2N5SP81</accession>
<dbReference type="PROSITE" id="PS50082">
    <property type="entry name" value="WD_REPEATS_2"/>
    <property type="match status" value="1"/>
</dbReference>
<comment type="similarity">
    <text evidence="1">Belongs to the WD repeat L(2)GL family.</text>
</comment>
<evidence type="ECO:0000313" key="8">
    <source>
        <dbReference type="EMBL" id="PLW56543.1"/>
    </source>
</evidence>
<feature type="repeat" description="WD" evidence="3">
    <location>
        <begin position="260"/>
        <end position="301"/>
    </location>
</feature>
<dbReference type="SMART" id="SM00320">
    <property type="entry name" value="WD40"/>
    <property type="match status" value="5"/>
</dbReference>
<evidence type="ECO:0000259" key="5">
    <source>
        <dbReference type="Pfam" id="PF08596"/>
    </source>
</evidence>
<evidence type="ECO:0000313" key="7">
    <source>
        <dbReference type="EMBL" id="PLW51742.1"/>
    </source>
</evidence>
<dbReference type="GO" id="GO:0005096">
    <property type="term" value="F:GTPase activator activity"/>
    <property type="evidence" value="ECO:0007669"/>
    <property type="project" value="TreeGrafter"/>
</dbReference>
<evidence type="ECO:0000313" key="9">
    <source>
        <dbReference type="Proteomes" id="UP000235388"/>
    </source>
</evidence>
<evidence type="ECO:0000256" key="3">
    <source>
        <dbReference type="PROSITE-ProRule" id="PRU00221"/>
    </source>
</evidence>
<dbReference type="GO" id="GO:0019905">
    <property type="term" value="F:syntaxin binding"/>
    <property type="evidence" value="ECO:0007669"/>
    <property type="project" value="TreeGrafter"/>
</dbReference>
<dbReference type="PANTHER" id="PTHR10241">
    <property type="entry name" value="LETHAL 2 GIANT LARVAE PROTEIN"/>
    <property type="match status" value="1"/>
</dbReference>
<dbReference type="Gene3D" id="2.130.10.10">
    <property type="entry name" value="YVTN repeat-like/Quinoprotein amine dehydrogenase"/>
    <property type="match status" value="2"/>
</dbReference>